<evidence type="ECO:0000256" key="4">
    <source>
        <dbReference type="ARBA" id="ARBA00022679"/>
    </source>
</evidence>
<evidence type="ECO:0000259" key="11">
    <source>
        <dbReference type="PROSITE" id="PS51873"/>
    </source>
</evidence>
<dbReference type="EC" id="2.3.2.31" evidence="3"/>
<evidence type="ECO:0000313" key="13">
    <source>
        <dbReference type="Proteomes" id="UP000007015"/>
    </source>
</evidence>
<feature type="domain" description="RING-type" evidence="11">
    <location>
        <begin position="81"/>
        <end position="261"/>
    </location>
</feature>
<comment type="cofactor">
    <cofactor evidence="2">
        <name>Zn(2+)</name>
        <dbReference type="ChEBI" id="CHEBI:29105"/>
    </cofactor>
</comment>
<accession>B8BFD3</accession>
<evidence type="ECO:0000256" key="9">
    <source>
        <dbReference type="ARBA" id="ARBA00022833"/>
    </source>
</evidence>
<dbReference type="GO" id="GO:0061630">
    <property type="term" value="F:ubiquitin protein ligase activity"/>
    <property type="evidence" value="ECO:0007669"/>
    <property type="project" value="UniProtKB-EC"/>
</dbReference>
<keyword evidence="5" id="KW-0479">Metal-binding</keyword>
<feature type="region of interest" description="Disordered" evidence="10">
    <location>
        <begin position="1"/>
        <end position="22"/>
    </location>
</feature>
<reference evidence="12 13" key="1">
    <citation type="journal article" date="2005" name="PLoS Biol.">
        <title>The genomes of Oryza sativa: a history of duplications.</title>
        <authorList>
            <person name="Yu J."/>
            <person name="Wang J."/>
            <person name="Lin W."/>
            <person name="Li S."/>
            <person name="Li H."/>
            <person name="Zhou J."/>
            <person name="Ni P."/>
            <person name="Dong W."/>
            <person name="Hu S."/>
            <person name="Zeng C."/>
            <person name="Zhang J."/>
            <person name="Zhang Y."/>
            <person name="Li R."/>
            <person name="Xu Z."/>
            <person name="Li S."/>
            <person name="Li X."/>
            <person name="Zheng H."/>
            <person name="Cong L."/>
            <person name="Lin L."/>
            <person name="Yin J."/>
            <person name="Geng J."/>
            <person name="Li G."/>
            <person name="Shi J."/>
            <person name="Liu J."/>
            <person name="Lv H."/>
            <person name="Li J."/>
            <person name="Wang J."/>
            <person name="Deng Y."/>
            <person name="Ran L."/>
            <person name="Shi X."/>
            <person name="Wang X."/>
            <person name="Wu Q."/>
            <person name="Li C."/>
            <person name="Ren X."/>
            <person name="Wang J."/>
            <person name="Wang X."/>
            <person name="Li D."/>
            <person name="Liu D."/>
            <person name="Zhang X."/>
            <person name="Ji Z."/>
            <person name="Zhao W."/>
            <person name="Sun Y."/>
            <person name="Zhang Z."/>
            <person name="Bao J."/>
            <person name="Han Y."/>
            <person name="Dong L."/>
            <person name="Ji J."/>
            <person name="Chen P."/>
            <person name="Wu S."/>
            <person name="Liu J."/>
            <person name="Xiao Y."/>
            <person name="Bu D."/>
            <person name="Tan J."/>
            <person name="Yang L."/>
            <person name="Ye C."/>
            <person name="Zhang J."/>
            <person name="Xu J."/>
            <person name="Zhou Y."/>
            <person name="Yu Y."/>
            <person name="Zhang B."/>
            <person name="Zhuang S."/>
            <person name="Wei H."/>
            <person name="Liu B."/>
            <person name="Lei M."/>
            <person name="Yu H."/>
            <person name="Li Y."/>
            <person name="Xu H."/>
            <person name="Wei S."/>
            <person name="He X."/>
            <person name="Fang L."/>
            <person name="Zhang Z."/>
            <person name="Zhang Y."/>
            <person name="Huang X."/>
            <person name="Su Z."/>
            <person name="Tong W."/>
            <person name="Li J."/>
            <person name="Tong Z."/>
            <person name="Li S."/>
            <person name="Ye J."/>
            <person name="Wang L."/>
            <person name="Fang L."/>
            <person name="Lei T."/>
            <person name="Chen C."/>
            <person name="Chen H."/>
            <person name="Xu Z."/>
            <person name="Li H."/>
            <person name="Huang H."/>
            <person name="Zhang F."/>
            <person name="Xu H."/>
            <person name="Li N."/>
            <person name="Zhao C."/>
            <person name="Li S."/>
            <person name="Dong L."/>
            <person name="Huang Y."/>
            <person name="Li L."/>
            <person name="Xi Y."/>
            <person name="Qi Q."/>
            <person name="Li W."/>
            <person name="Zhang B."/>
            <person name="Hu W."/>
            <person name="Zhang Y."/>
            <person name="Tian X."/>
            <person name="Jiao Y."/>
            <person name="Liang X."/>
            <person name="Jin J."/>
            <person name="Gao L."/>
            <person name="Zheng W."/>
            <person name="Hao B."/>
            <person name="Liu S."/>
            <person name="Wang W."/>
            <person name="Yuan L."/>
            <person name="Cao M."/>
            <person name="McDermott J."/>
            <person name="Samudrala R."/>
            <person name="Wang J."/>
            <person name="Wong G.K."/>
            <person name="Yang H."/>
        </authorList>
    </citation>
    <scope>NUCLEOTIDE SEQUENCE [LARGE SCALE GENOMIC DNA]</scope>
    <source>
        <strain evidence="13">cv. 93-11</strain>
    </source>
</reference>
<dbReference type="Proteomes" id="UP000007015">
    <property type="component" value="Chromosome 9"/>
</dbReference>
<evidence type="ECO:0000256" key="2">
    <source>
        <dbReference type="ARBA" id="ARBA00001947"/>
    </source>
</evidence>
<dbReference type="CDD" id="cd22582">
    <property type="entry name" value="BRcat_RBR_unk"/>
    <property type="match status" value="1"/>
</dbReference>
<proteinExistence type="predicted"/>
<protein>
    <recommendedName>
        <fullName evidence="3">RBR-type E3 ubiquitin transferase</fullName>
        <ecNumber evidence="3">2.3.2.31</ecNumber>
    </recommendedName>
</protein>
<dbReference type="OMA" id="ANKKKWQ"/>
<evidence type="ECO:0000256" key="3">
    <source>
        <dbReference type="ARBA" id="ARBA00012251"/>
    </source>
</evidence>
<dbReference type="PROSITE" id="PS51873">
    <property type="entry name" value="TRIAD"/>
    <property type="match status" value="1"/>
</dbReference>
<evidence type="ECO:0000256" key="6">
    <source>
        <dbReference type="ARBA" id="ARBA00022737"/>
    </source>
</evidence>
<sequence length="261" mass="29498">METSAAAGGAHLIYVSSDDEEDETRVLLAESYSAEEIQIQQAILLSLDPSSDADAAHSSASSSRPSGAACTSDEPSSLPDRKGKRKLSSEEDGPIESTRKKRRKRGRFKCSVCMEKLHWPLRRRQDLRELAVIGCPDPGCEEGFVEMGTCRDIIPPELFDRWSVSLCELALGEKKYYCPFKDCSALLINDNDGAEKKIRETECPHCHRMFCARCRVPWHDGIKCKEFRKLGDDEKGEEDLMFKKLAGKKKWQRCPNYKMQV</sequence>
<evidence type="ECO:0000256" key="7">
    <source>
        <dbReference type="ARBA" id="ARBA00022771"/>
    </source>
</evidence>
<evidence type="ECO:0000313" key="12">
    <source>
        <dbReference type="EMBL" id="EEC84583.1"/>
    </source>
</evidence>
<dbReference type="SMART" id="SM00647">
    <property type="entry name" value="IBR"/>
    <property type="match status" value="1"/>
</dbReference>
<dbReference type="SUPFAM" id="SSF57850">
    <property type="entry name" value="RING/U-box"/>
    <property type="match status" value="1"/>
</dbReference>
<keyword evidence="8" id="KW-0833">Ubl conjugation pathway</keyword>
<dbReference type="Gramene" id="BGIOSGA030772-TA">
    <property type="protein sequence ID" value="BGIOSGA030772-PA"/>
    <property type="gene ID" value="BGIOSGA030772"/>
</dbReference>
<keyword evidence="4" id="KW-0808">Transferase</keyword>
<dbReference type="Pfam" id="PF01485">
    <property type="entry name" value="IBR"/>
    <property type="match status" value="1"/>
</dbReference>
<name>B8BFD3_ORYSI</name>
<dbReference type="PANTHER" id="PTHR11685">
    <property type="entry name" value="RBR FAMILY RING FINGER AND IBR DOMAIN-CONTAINING"/>
    <property type="match status" value="1"/>
</dbReference>
<dbReference type="InterPro" id="IPR002867">
    <property type="entry name" value="IBR_dom"/>
</dbReference>
<evidence type="ECO:0000256" key="1">
    <source>
        <dbReference type="ARBA" id="ARBA00001798"/>
    </source>
</evidence>
<dbReference type="InterPro" id="IPR044066">
    <property type="entry name" value="TRIAD_supradom"/>
</dbReference>
<keyword evidence="13" id="KW-1185">Reference proteome</keyword>
<keyword evidence="9" id="KW-0862">Zinc</keyword>
<feature type="compositionally biased region" description="Low complexity" evidence="10">
    <location>
        <begin position="50"/>
        <end position="69"/>
    </location>
</feature>
<dbReference type="GO" id="GO:0016567">
    <property type="term" value="P:protein ubiquitination"/>
    <property type="evidence" value="ECO:0007669"/>
    <property type="project" value="InterPro"/>
</dbReference>
<gene>
    <name evidence="12" type="ORF">OsI_31391</name>
</gene>
<dbReference type="InterPro" id="IPR031127">
    <property type="entry name" value="E3_UB_ligase_RBR"/>
</dbReference>
<keyword evidence="6" id="KW-0677">Repeat</keyword>
<comment type="catalytic activity">
    <reaction evidence="1">
        <text>[E2 ubiquitin-conjugating enzyme]-S-ubiquitinyl-L-cysteine + [acceptor protein]-L-lysine = [E2 ubiquitin-conjugating enzyme]-L-cysteine + [acceptor protein]-N(6)-ubiquitinyl-L-lysine.</text>
        <dbReference type="EC" id="2.3.2.31"/>
    </reaction>
</comment>
<evidence type="ECO:0000256" key="8">
    <source>
        <dbReference type="ARBA" id="ARBA00022786"/>
    </source>
</evidence>
<evidence type="ECO:0000256" key="5">
    <source>
        <dbReference type="ARBA" id="ARBA00022723"/>
    </source>
</evidence>
<organism evidence="12 13">
    <name type="scientific">Oryza sativa subsp. indica</name>
    <name type="common">Rice</name>
    <dbReference type="NCBI Taxonomy" id="39946"/>
    <lineage>
        <taxon>Eukaryota</taxon>
        <taxon>Viridiplantae</taxon>
        <taxon>Streptophyta</taxon>
        <taxon>Embryophyta</taxon>
        <taxon>Tracheophyta</taxon>
        <taxon>Spermatophyta</taxon>
        <taxon>Magnoliopsida</taxon>
        <taxon>Liliopsida</taxon>
        <taxon>Poales</taxon>
        <taxon>Poaceae</taxon>
        <taxon>BOP clade</taxon>
        <taxon>Oryzoideae</taxon>
        <taxon>Oryzeae</taxon>
        <taxon>Oryzinae</taxon>
        <taxon>Oryza</taxon>
        <taxon>Oryza sativa</taxon>
    </lineage>
</organism>
<evidence type="ECO:0000256" key="10">
    <source>
        <dbReference type="SAM" id="MobiDB-lite"/>
    </source>
</evidence>
<feature type="region of interest" description="Disordered" evidence="10">
    <location>
        <begin position="50"/>
        <end position="103"/>
    </location>
</feature>
<keyword evidence="7" id="KW-0863">Zinc-finger</keyword>
<dbReference type="HOGENOM" id="CLU_022048_3_1_1"/>
<dbReference type="EMBL" id="CM000134">
    <property type="protein sequence ID" value="EEC84583.1"/>
    <property type="molecule type" value="Genomic_DNA"/>
</dbReference>
<dbReference type="GO" id="GO:0008270">
    <property type="term" value="F:zinc ion binding"/>
    <property type="evidence" value="ECO:0007669"/>
    <property type="project" value="UniProtKB-KW"/>
</dbReference>
<dbReference type="AlphaFoldDB" id="B8BFD3"/>
<dbReference type="STRING" id="39946.B8BFD3"/>